<proteinExistence type="predicted"/>
<accession>A0A9W4SS96</accession>
<comment type="caution">
    <text evidence="2">The sequence shown here is derived from an EMBL/GenBank/DDBJ whole genome shotgun (WGS) entry which is preliminary data.</text>
</comment>
<organism evidence="2 3">
    <name type="scientific">Funneliformis geosporum</name>
    <dbReference type="NCBI Taxonomy" id="1117311"/>
    <lineage>
        <taxon>Eukaryota</taxon>
        <taxon>Fungi</taxon>
        <taxon>Fungi incertae sedis</taxon>
        <taxon>Mucoromycota</taxon>
        <taxon>Glomeromycotina</taxon>
        <taxon>Glomeromycetes</taxon>
        <taxon>Glomerales</taxon>
        <taxon>Glomeraceae</taxon>
        <taxon>Funneliformis</taxon>
    </lineage>
</organism>
<dbReference type="Proteomes" id="UP001153678">
    <property type="component" value="Unassembled WGS sequence"/>
</dbReference>
<name>A0A9W4SS96_9GLOM</name>
<dbReference type="OrthoDB" id="2304422at2759"/>
<gene>
    <name evidence="2" type="ORF">FWILDA_LOCUS9061</name>
</gene>
<evidence type="ECO:0000256" key="1">
    <source>
        <dbReference type="SAM" id="MobiDB-lite"/>
    </source>
</evidence>
<sequence>MIIRPDVCQFSDCGKKVDIIYPVFTFARRGSHLFQSSGTSALSNWISEKFNLISPIPEDLMEEVKDTSIQKTEKHLFCAKCSEEITPDFLKNTVFLSCKYAIHYDCINNSRKKCSTCPVKDLGAFLIESTTQRRHSNESSTDNTSRKKVKSSGRDNSQILKCFIQELSTDIFEDDIILELDPPPLLVRMLLSIFSNYIKIFLMLKMLARKWLKT</sequence>
<keyword evidence="3" id="KW-1185">Reference proteome</keyword>
<evidence type="ECO:0000313" key="2">
    <source>
        <dbReference type="EMBL" id="CAI2179383.1"/>
    </source>
</evidence>
<evidence type="ECO:0000313" key="3">
    <source>
        <dbReference type="Proteomes" id="UP001153678"/>
    </source>
</evidence>
<feature type="region of interest" description="Disordered" evidence="1">
    <location>
        <begin position="131"/>
        <end position="152"/>
    </location>
</feature>
<dbReference type="SUPFAM" id="SSF57850">
    <property type="entry name" value="RING/U-box"/>
    <property type="match status" value="1"/>
</dbReference>
<reference evidence="2" key="1">
    <citation type="submission" date="2022-08" db="EMBL/GenBank/DDBJ databases">
        <authorList>
            <person name="Kallberg Y."/>
            <person name="Tangrot J."/>
            <person name="Rosling A."/>
        </authorList>
    </citation>
    <scope>NUCLEOTIDE SEQUENCE</scope>
    <source>
        <strain evidence="2">Wild A</strain>
    </source>
</reference>
<dbReference type="AlphaFoldDB" id="A0A9W4SS96"/>
<protein>
    <submittedName>
        <fullName evidence="2">9095_t:CDS:1</fullName>
    </submittedName>
</protein>
<dbReference type="EMBL" id="CAMKVN010002056">
    <property type="protein sequence ID" value="CAI2179383.1"/>
    <property type="molecule type" value="Genomic_DNA"/>
</dbReference>